<organism evidence="1">
    <name type="scientific">Nothobranchius kuhntae</name>
    <name type="common">Beira killifish</name>
    <dbReference type="NCBI Taxonomy" id="321403"/>
    <lineage>
        <taxon>Eukaryota</taxon>
        <taxon>Metazoa</taxon>
        <taxon>Chordata</taxon>
        <taxon>Craniata</taxon>
        <taxon>Vertebrata</taxon>
        <taxon>Euteleostomi</taxon>
        <taxon>Actinopterygii</taxon>
        <taxon>Neopterygii</taxon>
        <taxon>Teleostei</taxon>
        <taxon>Neoteleostei</taxon>
        <taxon>Acanthomorphata</taxon>
        <taxon>Ovalentaria</taxon>
        <taxon>Atherinomorphae</taxon>
        <taxon>Cyprinodontiformes</taxon>
        <taxon>Nothobranchiidae</taxon>
        <taxon>Nothobranchius</taxon>
    </lineage>
</organism>
<dbReference type="EMBL" id="HAED01005775">
    <property type="protein sequence ID" value="SBQ91805.1"/>
    <property type="molecule type" value="Transcribed_RNA"/>
</dbReference>
<dbReference type="AlphaFoldDB" id="A0A1A8I4F9"/>
<sequence length="107" mass="12280">PPTEPQELVTLQLQEQRLQLQFQSQLLRTLLQRQIVVPKSFVSLNPRLVTRLQEVNVIIFLLSSRVVSCTTLSSQDSQMVTLLQVFQHPLVRLTAIEPTFVRITAML</sequence>
<reference evidence="1" key="1">
    <citation type="submission" date="2016-05" db="EMBL/GenBank/DDBJ databases">
        <authorList>
            <person name="Lavstsen T."/>
            <person name="Jespersen J.S."/>
        </authorList>
    </citation>
    <scope>NUCLEOTIDE SEQUENCE</scope>
    <source>
        <tissue evidence="1">Brain</tissue>
    </source>
</reference>
<name>A0A1A8I4F9_NOTKU</name>
<accession>A0A1A8I4F9</accession>
<protein>
    <submittedName>
        <fullName evidence="1">Uncharacterized protein</fullName>
    </submittedName>
</protein>
<feature type="non-terminal residue" evidence="1">
    <location>
        <position position="1"/>
    </location>
</feature>
<gene>
    <name evidence="1" type="primary">Nfu_g_1_009685</name>
</gene>
<reference evidence="1" key="2">
    <citation type="submission" date="2016-06" db="EMBL/GenBank/DDBJ databases">
        <title>The genome of a short-lived fish provides insights into sex chromosome evolution and the genetic control of aging.</title>
        <authorList>
            <person name="Reichwald K."/>
            <person name="Felder M."/>
            <person name="Petzold A."/>
            <person name="Koch P."/>
            <person name="Groth M."/>
            <person name="Platzer M."/>
        </authorList>
    </citation>
    <scope>NUCLEOTIDE SEQUENCE</scope>
    <source>
        <tissue evidence="1">Brain</tissue>
    </source>
</reference>
<evidence type="ECO:0000313" key="1">
    <source>
        <dbReference type="EMBL" id="SBQ91805.1"/>
    </source>
</evidence>
<proteinExistence type="predicted"/>